<dbReference type="GO" id="GO:0006508">
    <property type="term" value="P:proteolysis"/>
    <property type="evidence" value="ECO:0007669"/>
    <property type="project" value="InterPro"/>
</dbReference>
<evidence type="ECO:0008006" key="5">
    <source>
        <dbReference type="Google" id="ProtNLM"/>
    </source>
</evidence>
<proteinExistence type="inferred from homology"/>
<dbReference type="GO" id="GO:0004185">
    <property type="term" value="F:serine-type carboxypeptidase activity"/>
    <property type="evidence" value="ECO:0007669"/>
    <property type="project" value="InterPro"/>
</dbReference>
<comment type="similarity">
    <text evidence="1">Belongs to the peptidase S10 family.</text>
</comment>
<dbReference type="GO" id="GO:0019748">
    <property type="term" value="P:secondary metabolic process"/>
    <property type="evidence" value="ECO:0007669"/>
    <property type="project" value="TreeGrafter"/>
</dbReference>
<evidence type="ECO:0000256" key="1">
    <source>
        <dbReference type="ARBA" id="ARBA00009431"/>
    </source>
</evidence>
<organism evidence="3 4">
    <name type="scientific">Cynara cardunculus var. scolymus</name>
    <name type="common">Globe artichoke</name>
    <name type="synonym">Cynara scolymus</name>
    <dbReference type="NCBI Taxonomy" id="59895"/>
    <lineage>
        <taxon>Eukaryota</taxon>
        <taxon>Viridiplantae</taxon>
        <taxon>Streptophyta</taxon>
        <taxon>Embryophyta</taxon>
        <taxon>Tracheophyta</taxon>
        <taxon>Spermatophyta</taxon>
        <taxon>Magnoliopsida</taxon>
        <taxon>eudicotyledons</taxon>
        <taxon>Gunneridae</taxon>
        <taxon>Pentapetalae</taxon>
        <taxon>asterids</taxon>
        <taxon>campanulids</taxon>
        <taxon>Asterales</taxon>
        <taxon>Asteraceae</taxon>
        <taxon>Carduoideae</taxon>
        <taxon>Cardueae</taxon>
        <taxon>Carduinae</taxon>
        <taxon>Cynara</taxon>
    </lineage>
</organism>
<sequence length="167" mass="18563">MDRFLLLIVIILCFRVVILASTERVESLPGFQGPLPFYLETGYVGVDKNEDVQLFYYFIQSDSDPKNDPIMIWLTGGPGCSSISGLLFEIDIPVGTGFSYARTTSAAHSDNIQYADHAYEFIKKGYVLGNPKTFPNESNFEIQFANGMGLISDELYKVCPIPIIALS</sequence>
<name>A0A103XBU4_CYNCS</name>
<dbReference type="Pfam" id="PF00450">
    <property type="entry name" value="Peptidase_S10"/>
    <property type="match status" value="1"/>
</dbReference>
<evidence type="ECO:0000256" key="2">
    <source>
        <dbReference type="SAM" id="SignalP"/>
    </source>
</evidence>
<dbReference type="Gene3D" id="3.40.50.1820">
    <property type="entry name" value="alpha/beta hydrolase"/>
    <property type="match status" value="2"/>
</dbReference>
<dbReference type="InterPro" id="IPR001563">
    <property type="entry name" value="Peptidase_S10"/>
</dbReference>
<feature type="chain" id="PRO_5007118653" description="Peptidase S10, serine carboxypeptidase" evidence="2">
    <location>
        <begin position="21"/>
        <end position="167"/>
    </location>
</feature>
<keyword evidence="2" id="KW-0732">Signal</keyword>
<protein>
    <recommendedName>
        <fullName evidence="5">Peptidase S10, serine carboxypeptidase</fullName>
    </recommendedName>
</protein>
<comment type="caution">
    <text evidence="3">The sequence shown here is derived from an EMBL/GenBank/DDBJ whole genome shotgun (WGS) entry which is preliminary data.</text>
</comment>
<dbReference type="PANTHER" id="PTHR11802:SF29">
    <property type="entry name" value="SERINE CARBOXYPEPTIDASE-LIKE 19"/>
    <property type="match status" value="1"/>
</dbReference>
<dbReference type="STRING" id="59895.A0A103XBU4"/>
<reference evidence="3 4" key="1">
    <citation type="journal article" date="2016" name="Sci. Rep.">
        <title>The genome sequence of the outbreeding globe artichoke constructed de novo incorporating a phase-aware low-pass sequencing strategy of F1 progeny.</title>
        <authorList>
            <person name="Scaglione D."/>
            <person name="Reyes-Chin-Wo S."/>
            <person name="Acquadro A."/>
            <person name="Froenicke L."/>
            <person name="Portis E."/>
            <person name="Beitel C."/>
            <person name="Tirone M."/>
            <person name="Mauro R."/>
            <person name="Lo Monaco A."/>
            <person name="Mauromicale G."/>
            <person name="Faccioli P."/>
            <person name="Cattivelli L."/>
            <person name="Rieseberg L."/>
            <person name="Michelmore R."/>
            <person name="Lanteri S."/>
        </authorList>
    </citation>
    <scope>NUCLEOTIDE SEQUENCE [LARGE SCALE GENOMIC DNA]</scope>
    <source>
        <strain evidence="3">2C</strain>
    </source>
</reference>
<dbReference type="Gramene" id="KVH87831">
    <property type="protein sequence ID" value="KVH87831"/>
    <property type="gene ID" value="Ccrd_024856"/>
</dbReference>
<dbReference type="OMA" id="NDPIMIW"/>
<evidence type="ECO:0000313" key="3">
    <source>
        <dbReference type="EMBL" id="KVH87831.1"/>
    </source>
</evidence>
<dbReference type="SUPFAM" id="SSF53474">
    <property type="entry name" value="alpha/beta-Hydrolases"/>
    <property type="match status" value="1"/>
</dbReference>
<dbReference type="GO" id="GO:0016747">
    <property type="term" value="F:acyltransferase activity, transferring groups other than amino-acyl groups"/>
    <property type="evidence" value="ECO:0007669"/>
    <property type="project" value="TreeGrafter"/>
</dbReference>
<dbReference type="EMBL" id="LEKV01005780">
    <property type="protein sequence ID" value="KVH87831.1"/>
    <property type="molecule type" value="Genomic_DNA"/>
</dbReference>
<keyword evidence="4" id="KW-1185">Reference proteome</keyword>
<dbReference type="Proteomes" id="UP000243975">
    <property type="component" value="Unassembled WGS sequence"/>
</dbReference>
<dbReference type="PANTHER" id="PTHR11802">
    <property type="entry name" value="SERINE PROTEASE FAMILY S10 SERINE CARBOXYPEPTIDASE"/>
    <property type="match status" value="1"/>
</dbReference>
<gene>
    <name evidence="3" type="ORF">Ccrd_024856</name>
</gene>
<dbReference type="AlphaFoldDB" id="A0A103XBU4"/>
<feature type="signal peptide" evidence="2">
    <location>
        <begin position="1"/>
        <end position="20"/>
    </location>
</feature>
<accession>A0A103XBU4</accession>
<evidence type="ECO:0000313" key="4">
    <source>
        <dbReference type="Proteomes" id="UP000243975"/>
    </source>
</evidence>
<dbReference type="InterPro" id="IPR029058">
    <property type="entry name" value="AB_hydrolase_fold"/>
</dbReference>